<dbReference type="Pfam" id="PF14690">
    <property type="entry name" value="Zn_ribbon_ISL3"/>
    <property type="match status" value="1"/>
</dbReference>
<accession>D1VW26</accession>
<sequence length="175" mass="20437">MDTCPHCGSKRIWVHDHRVQKIKDTHIRGKKCLIHLKKTRYDCKFCGCRFERDLDFIAKGHTMTNRLVFAIVYEFDELYSISSIANRYNVSSNTVLRILNCLSVSRDRLSEVLCIDTHRAQVSSKETVEILSIRLLFLMVLNTLSLIFCLLGIKTFYLATLKEFLTRRNKVLSFL</sequence>
<organism evidence="4 5">
    <name type="scientific">Peptoniphilus lacrimalis 315-B</name>
    <dbReference type="NCBI Taxonomy" id="596330"/>
    <lineage>
        <taxon>Bacteria</taxon>
        <taxon>Bacillati</taxon>
        <taxon>Bacillota</taxon>
        <taxon>Tissierellia</taxon>
        <taxon>Tissierellales</taxon>
        <taxon>Peptoniphilaceae</taxon>
        <taxon>Peptoniphilus</taxon>
    </lineage>
</organism>
<keyword evidence="1" id="KW-0472">Membrane</keyword>
<evidence type="ECO:0000259" key="3">
    <source>
        <dbReference type="Pfam" id="PF14690"/>
    </source>
</evidence>
<dbReference type="PANTHER" id="PTHR33498">
    <property type="entry name" value="TRANSPOSASE FOR INSERTION SEQUENCE ELEMENT IS1557"/>
    <property type="match status" value="1"/>
</dbReference>
<dbReference type="Pfam" id="PF13542">
    <property type="entry name" value="HTH_Tnp_ISL3"/>
    <property type="match status" value="1"/>
</dbReference>
<keyword evidence="5" id="KW-1185">Reference proteome</keyword>
<feature type="transmembrane region" description="Helical" evidence="1">
    <location>
        <begin position="135"/>
        <end position="159"/>
    </location>
</feature>
<name>D1VW26_9FIRM</name>
<keyword evidence="1" id="KW-0812">Transmembrane</keyword>
<dbReference type="eggNOG" id="COG3464">
    <property type="taxonomic scope" value="Bacteria"/>
</dbReference>
<dbReference type="InterPro" id="IPR029261">
    <property type="entry name" value="Transposase_Znf"/>
</dbReference>
<dbReference type="EMBL" id="ADDO01000071">
    <property type="protein sequence ID" value="EFA89255.1"/>
    <property type="molecule type" value="Genomic_DNA"/>
</dbReference>
<dbReference type="Proteomes" id="UP000005711">
    <property type="component" value="Unassembled WGS sequence"/>
</dbReference>
<dbReference type="PANTHER" id="PTHR33498:SF1">
    <property type="entry name" value="TRANSPOSASE FOR INSERTION SEQUENCE ELEMENT IS1557"/>
    <property type="match status" value="1"/>
</dbReference>
<evidence type="ECO:0000256" key="1">
    <source>
        <dbReference type="SAM" id="Phobius"/>
    </source>
</evidence>
<comment type="caution">
    <text evidence="4">The sequence shown here is derived from an EMBL/GenBank/DDBJ whole genome shotgun (WGS) entry which is preliminary data.</text>
</comment>
<dbReference type="AlphaFoldDB" id="D1VW26"/>
<reference evidence="4 5" key="1">
    <citation type="submission" date="2009-12" db="EMBL/GenBank/DDBJ databases">
        <title>Genome Sequence of Peptoniphilus lacrimalis 315-B.</title>
        <authorList>
            <person name="Durkin A.S."/>
            <person name="Madupu R."/>
            <person name="Torralba M."/>
            <person name="Methe B."/>
            <person name="Sutton G."/>
            <person name="Strausberg R.L."/>
            <person name="Nelson K.E."/>
        </authorList>
    </citation>
    <scope>NUCLEOTIDE SEQUENCE [LARGE SCALE GENOMIC DNA]</scope>
    <source>
        <strain evidence="4 5">315-B</strain>
    </source>
</reference>
<feature type="domain" description="Transposase IS204/IS1001/IS1096/IS1165 zinc-finger" evidence="3">
    <location>
        <begin position="3"/>
        <end position="46"/>
    </location>
</feature>
<dbReference type="InterPro" id="IPR047951">
    <property type="entry name" value="Transpos_ISL3"/>
</dbReference>
<protein>
    <submittedName>
        <fullName evidence="4">Uncharacterized protein</fullName>
    </submittedName>
</protein>
<feature type="domain" description="Transposase IS204/IS1001/IS1096/IS1165 helix-turn-helix" evidence="2">
    <location>
        <begin position="53"/>
        <end position="100"/>
    </location>
</feature>
<evidence type="ECO:0000259" key="2">
    <source>
        <dbReference type="Pfam" id="PF13542"/>
    </source>
</evidence>
<gene>
    <name evidence="4" type="ORF">HMPREF0628_0062</name>
</gene>
<dbReference type="InterPro" id="IPR032877">
    <property type="entry name" value="Transposase_HTH"/>
</dbReference>
<keyword evidence="1" id="KW-1133">Transmembrane helix</keyword>
<proteinExistence type="predicted"/>
<evidence type="ECO:0000313" key="4">
    <source>
        <dbReference type="EMBL" id="EFA89255.1"/>
    </source>
</evidence>
<evidence type="ECO:0000313" key="5">
    <source>
        <dbReference type="Proteomes" id="UP000005711"/>
    </source>
</evidence>